<proteinExistence type="predicted"/>
<gene>
    <name evidence="1" type="ORF">FA15DRAFT_669373</name>
</gene>
<sequence length="113" mass="12787">MKAYAALSDLNFVPKVLAYGIRPQEHEEENALPFIVLTFLGPVLKRDLSQDEWVVIRIHHVPLIHERGIHHHDIHGGNVIQKLGGELGLIDFHLCCPLALCQEPCPDVVRDIF</sequence>
<protein>
    <recommendedName>
        <fullName evidence="3">Protein kinase domain-containing protein</fullName>
    </recommendedName>
</protein>
<evidence type="ECO:0008006" key="3">
    <source>
        <dbReference type="Google" id="ProtNLM"/>
    </source>
</evidence>
<dbReference type="Proteomes" id="UP000307440">
    <property type="component" value="Unassembled WGS sequence"/>
</dbReference>
<accession>A0A5C3KVS1</accession>
<keyword evidence="2" id="KW-1185">Reference proteome</keyword>
<name>A0A5C3KVS1_COPMA</name>
<organism evidence="1 2">
    <name type="scientific">Coprinopsis marcescibilis</name>
    <name type="common">Agaric fungus</name>
    <name type="synonym">Psathyrella marcescibilis</name>
    <dbReference type="NCBI Taxonomy" id="230819"/>
    <lineage>
        <taxon>Eukaryota</taxon>
        <taxon>Fungi</taxon>
        <taxon>Dikarya</taxon>
        <taxon>Basidiomycota</taxon>
        <taxon>Agaricomycotina</taxon>
        <taxon>Agaricomycetes</taxon>
        <taxon>Agaricomycetidae</taxon>
        <taxon>Agaricales</taxon>
        <taxon>Agaricineae</taxon>
        <taxon>Psathyrellaceae</taxon>
        <taxon>Coprinopsis</taxon>
    </lineage>
</organism>
<dbReference type="InterPro" id="IPR011009">
    <property type="entry name" value="Kinase-like_dom_sf"/>
</dbReference>
<dbReference type="AlphaFoldDB" id="A0A5C3KVS1"/>
<evidence type="ECO:0000313" key="2">
    <source>
        <dbReference type="Proteomes" id="UP000307440"/>
    </source>
</evidence>
<evidence type="ECO:0000313" key="1">
    <source>
        <dbReference type="EMBL" id="TFK24646.1"/>
    </source>
</evidence>
<dbReference type="EMBL" id="ML210197">
    <property type="protein sequence ID" value="TFK24646.1"/>
    <property type="molecule type" value="Genomic_DNA"/>
</dbReference>
<dbReference type="OrthoDB" id="2980111at2759"/>
<dbReference type="SUPFAM" id="SSF56112">
    <property type="entry name" value="Protein kinase-like (PK-like)"/>
    <property type="match status" value="1"/>
</dbReference>
<reference evidence="1 2" key="1">
    <citation type="journal article" date="2019" name="Nat. Ecol. Evol.">
        <title>Megaphylogeny resolves global patterns of mushroom evolution.</title>
        <authorList>
            <person name="Varga T."/>
            <person name="Krizsan K."/>
            <person name="Foldi C."/>
            <person name="Dima B."/>
            <person name="Sanchez-Garcia M."/>
            <person name="Sanchez-Ramirez S."/>
            <person name="Szollosi G.J."/>
            <person name="Szarkandi J.G."/>
            <person name="Papp V."/>
            <person name="Albert L."/>
            <person name="Andreopoulos W."/>
            <person name="Angelini C."/>
            <person name="Antonin V."/>
            <person name="Barry K.W."/>
            <person name="Bougher N.L."/>
            <person name="Buchanan P."/>
            <person name="Buyck B."/>
            <person name="Bense V."/>
            <person name="Catcheside P."/>
            <person name="Chovatia M."/>
            <person name="Cooper J."/>
            <person name="Damon W."/>
            <person name="Desjardin D."/>
            <person name="Finy P."/>
            <person name="Geml J."/>
            <person name="Haridas S."/>
            <person name="Hughes K."/>
            <person name="Justo A."/>
            <person name="Karasinski D."/>
            <person name="Kautmanova I."/>
            <person name="Kiss B."/>
            <person name="Kocsube S."/>
            <person name="Kotiranta H."/>
            <person name="LaButti K.M."/>
            <person name="Lechner B.E."/>
            <person name="Liimatainen K."/>
            <person name="Lipzen A."/>
            <person name="Lukacs Z."/>
            <person name="Mihaltcheva S."/>
            <person name="Morgado L.N."/>
            <person name="Niskanen T."/>
            <person name="Noordeloos M.E."/>
            <person name="Ohm R.A."/>
            <person name="Ortiz-Santana B."/>
            <person name="Ovrebo C."/>
            <person name="Racz N."/>
            <person name="Riley R."/>
            <person name="Savchenko A."/>
            <person name="Shiryaev A."/>
            <person name="Soop K."/>
            <person name="Spirin V."/>
            <person name="Szebenyi C."/>
            <person name="Tomsovsky M."/>
            <person name="Tulloss R.E."/>
            <person name="Uehling J."/>
            <person name="Grigoriev I.V."/>
            <person name="Vagvolgyi C."/>
            <person name="Papp T."/>
            <person name="Martin F.M."/>
            <person name="Miettinen O."/>
            <person name="Hibbett D.S."/>
            <person name="Nagy L.G."/>
        </authorList>
    </citation>
    <scope>NUCLEOTIDE SEQUENCE [LARGE SCALE GENOMIC DNA]</scope>
    <source>
        <strain evidence="1 2">CBS 121175</strain>
    </source>
</reference>